<dbReference type="InterPro" id="IPR036420">
    <property type="entry name" value="BRCT_dom_sf"/>
</dbReference>
<dbReference type="GO" id="GO:0006974">
    <property type="term" value="P:DNA damage response"/>
    <property type="evidence" value="ECO:0007669"/>
    <property type="project" value="TreeGrafter"/>
</dbReference>
<dbReference type="InterPro" id="IPR001357">
    <property type="entry name" value="BRCT_dom"/>
</dbReference>
<accession>A0A1Y3B0V6</accession>
<dbReference type="Proteomes" id="UP000194236">
    <property type="component" value="Unassembled WGS sequence"/>
</dbReference>
<gene>
    <name evidence="3" type="ORF">BLA29_006700</name>
</gene>
<reference evidence="3 4" key="1">
    <citation type="submission" date="2017-03" db="EMBL/GenBank/DDBJ databases">
        <title>Genome Survey of Euroglyphus maynei.</title>
        <authorList>
            <person name="Arlian L.G."/>
            <person name="Morgan M.S."/>
            <person name="Rider S.D."/>
        </authorList>
    </citation>
    <scope>NUCLEOTIDE SEQUENCE [LARGE SCALE GENOMIC DNA]</scope>
    <source>
        <strain evidence="3">Arlian Lab</strain>
        <tissue evidence="3">Whole body</tissue>
    </source>
</reference>
<protein>
    <submittedName>
        <fullName evidence="3">PTCB-BRCT domain containing protein</fullName>
    </submittedName>
</protein>
<dbReference type="Pfam" id="PF16770">
    <property type="entry name" value="RTT107_BRCT_5"/>
    <property type="match status" value="1"/>
</dbReference>
<evidence type="ECO:0000259" key="2">
    <source>
        <dbReference type="PROSITE" id="PS50172"/>
    </source>
</evidence>
<dbReference type="InterPro" id="IPR042479">
    <property type="entry name" value="Slf1"/>
</dbReference>
<dbReference type="PANTHER" id="PTHR46677">
    <property type="entry name" value="SMC5-SMC6 COMPLEX LOCALIZATION FACTOR PROTEIN 1"/>
    <property type="match status" value="1"/>
</dbReference>
<dbReference type="PROSITE" id="PS50172">
    <property type="entry name" value="BRCT"/>
    <property type="match status" value="1"/>
</dbReference>
<dbReference type="SUPFAM" id="SSF52113">
    <property type="entry name" value="BRCT domain"/>
    <property type="match status" value="2"/>
</dbReference>
<dbReference type="Gene3D" id="3.40.50.10190">
    <property type="entry name" value="BRCT domain"/>
    <property type="match status" value="1"/>
</dbReference>
<keyword evidence="4" id="KW-1185">Reference proteome</keyword>
<name>A0A1Y3B0V6_EURMA</name>
<proteinExistence type="predicted"/>
<dbReference type="EMBL" id="MUJZ01047154">
    <property type="protein sequence ID" value="OTF74419.1"/>
    <property type="molecule type" value="Genomic_DNA"/>
</dbReference>
<dbReference type="GO" id="GO:0035861">
    <property type="term" value="C:site of double-strand break"/>
    <property type="evidence" value="ECO:0007669"/>
    <property type="project" value="TreeGrafter"/>
</dbReference>
<dbReference type="CDD" id="cd17738">
    <property type="entry name" value="BRCT_TopBP1_rpt7"/>
    <property type="match status" value="1"/>
</dbReference>
<dbReference type="GO" id="GO:0005634">
    <property type="term" value="C:nucleus"/>
    <property type="evidence" value="ECO:0007669"/>
    <property type="project" value="TreeGrafter"/>
</dbReference>
<dbReference type="PANTHER" id="PTHR46677:SF1">
    <property type="entry name" value="SMC5-SMC6 COMPLEX LOCALIZATION FACTOR PROTEIN 1"/>
    <property type="match status" value="1"/>
</dbReference>
<feature type="region of interest" description="Disordered" evidence="1">
    <location>
        <begin position="32"/>
        <end position="52"/>
    </location>
</feature>
<dbReference type="GO" id="GO:2000781">
    <property type="term" value="P:positive regulation of double-strand break repair"/>
    <property type="evidence" value="ECO:0007669"/>
    <property type="project" value="InterPro"/>
</dbReference>
<evidence type="ECO:0000256" key="1">
    <source>
        <dbReference type="SAM" id="MobiDB-lite"/>
    </source>
</evidence>
<dbReference type="GO" id="GO:1990166">
    <property type="term" value="P:protein localization to site of double-strand break"/>
    <property type="evidence" value="ECO:0007669"/>
    <property type="project" value="TreeGrafter"/>
</dbReference>
<evidence type="ECO:0000313" key="3">
    <source>
        <dbReference type="EMBL" id="OTF74419.1"/>
    </source>
</evidence>
<dbReference type="AlphaFoldDB" id="A0A1Y3B0V6"/>
<evidence type="ECO:0000313" key="4">
    <source>
        <dbReference type="Proteomes" id="UP000194236"/>
    </source>
</evidence>
<feature type="domain" description="BRCT" evidence="2">
    <location>
        <begin position="1"/>
        <end position="28"/>
    </location>
</feature>
<feature type="compositionally biased region" description="Acidic residues" evidence="1">
    <location>
        <begin position="41"/>
        <end position="52"/>
    </location>
</feature>
<comment type="caution">
    <text evidence="3">The sequence shown here is derived from an EMBL/GenBank/DDBJ whole genome shotgun (WGS) entry which is preliminary data.</text>
</comment>
<sequence>MNVPCLQLKWIYDSFETGHILPFDQYLINTESEKSSTSTNEDNDDDDDDESDCQELCSKAEISDDEYEYDPYMRSIILNENDEEDWKINPPIPTIMFSGFKKEERLHLSKLCNEKISEIIIKDDPVITKELTHLILAEPCGTEKVYAAIAAGAFILKPDYIKDSIEKHKLLTEKEYQWGNGIDDDQIGTSGPKLMKSAIKWNNYLKKIIRQPMFYGHKFLLIFDVTKFDSTMLMSCANILRAGGAKIIHPDELNGVENEEELLQQIDYAIIEWRKEKKFTITKQSLLNYIEYFNQNERLISDIIIYRYIMDGPDVSLTDLMAKYPVEMN</sequence>
<organism evidence="3 4">
    <name type="scientific">Euroglyphus maynei</name>
    <name type="common">Mayne's house dust mite</name>
    <dbReference type="NCBI Taxonomy" id="6958"/>
    <lineage>
        <taxon>Eukaryota</taxon>
        <taxon>Metazoa</taxon>
        <taxon>Ecdysozoa</taxon>
        <taxon>Arthropoda</taxon>
        <taxon>Chelicerata</taxon>
        <taxon>Arachnida</taxon>
        <taxon>Acari</taxon>
        <taxon>Acariformes</taxon>
        <taxon>Sarcoptiformes</taxon>
        <taxon>Astigmata</taxon>
        <taxon>Psoroptidia</taxon>
        <taxon>Analgoidea</taxon>
        <taxon>Pyroglyphidae</taxon>
        <taxon>Pyroglyphinae</taxon>
        <taxon>Euroglyphus</taxon>
    </lineage>
</organism>
<dbReference type="OrthoDB" id="251770at2759"/>